<accession>A0A8S9Q0X6</accession>
<dbReference type="AlphaFoldDB" id="A0A8S9Q0X6"/>
<feature type="compositionally biased region" description="Basic and acidic residues" evidence="1">
    <location>
        <begin position="8"/>
        <end position="44"/>
    </location>
</feature>
<feature type="compositionally biased region" description="Basic and acidic residues" evidence="1">
    <location>
        <begin position="104"/>
        <end position="126"/>
    </location>
</feature>
<comment type="caution">
    <text evidence="2">The sequence shown here is derived from an EMBL/GenBank/DDBJ whole genome shotgun (WGS) entry which is preliminary data.</text>
</comment>
<evidence type="ECO:0000313" key="2">
    <source>
        <dbReference type="EMBL" id="KAF3525610.1"/>
    </source>
</evidence>
<evidence type="ECO:0000256" key="1">
    <source>
        <dbReference type="SAM" id="MobiDB-lite"/>
    </source>
</evidence>
<evidence type="ECO:0000313" key="3">
    <source>
        <dbReference type="Proteomes" id="UP000712600"/>
    </source>
</evidence>
<reference evidence="2" key="1">
    <citation type="submission" date="2019-12" db="EMBL/GenBank/DDBJ databases">
        <title>Genome sequencing and annotation of Brassica cretica.</title>
        <authorList>
            <person name="Studholme D.J."/>
            <person name="Sarris P."/>
        </authorList>
    </citation>
    <scope>NUCLEOTIDE SEQUENCE</scope>
    <source>
        <strain evidence="2">PFS-109/04</strain>
        <tissue evidence="2">Leaf</tissue>
    </source>
</reference>
<sequence>MTADEDGREERDPARDGLREGDPARRPRSKERDTAVRRGGDSVKTEAWAAKGEAQRERYDGEERGRLRQDLGVGCERRGTEREIRRRGEAGESCETEAWAAKGEAQRERYGGEERRESPVRLDRRRQAVGRESPGRRRREEGFRFFFFFDGRE</sequence>
<feature type="compositionally biased region" description="Basic and acidic residues" evidence="1">
    <location>
        <begin position="53"/>
        <end position="68"/>
    </location>
</feature>
<name>A0A8S9Q0X6_BRACR</name>
<feature type="region of interest" description="Disordered" evidence="1">
    <location>
        <begin position="1"/>
        <end position="68"/>
    </location>
</feature>
<gene>
    <name evidence="2" type="ORF">F2Q69_00050890</name>
</gene>
<organism evidence="2 3">
    <name type="scientific">Brassica cretica</name>
    <name type="common">Mustard</name>
    <dbReference type="NCBI Taxonomy" id="69181"/>
    <lineage>
        <taxon>Eukaryota</taxon>
        <taxon>Viridiplantae</taxon>
        <taxon>Streptophyta</taxon>
        <taxon>Embryophyta</taxon>
        <taxon>Tracheophyta</taxon>
        <taxon>Spermatophyta</taxon>
        <taxon>Magnoliopsida</taxon>
        <taxon>eudicotyledons</taxon>
        <taxon>Gunneridae</taxon>
        <taxon>Pentapetalae</taxon>
        <taxon>rosids</taxon>
        <taxon>malvids</taxon>
        <taxon>Brassicales</taxon>
        <taxon>Brassicaceae</taxon>
        <taxon>Brassiceae</taxon>
        <taxon>Brassica</taxon>
    </lineage>
</organism>
<dbReference type="EMBL" id="QGKX02001347">
    <property type="protein sequence ID" value="KAF3525610.1"/>
    <property type="molecule type" value="Genomic_DNA"/>
</dbReference>
<dbReference type="Proteomes" id="UP000712600">
    <property type="component" value="Unassembled WGS sequence"/>
</dbReference>
<protein>
    <submittedName>
        <fullName evidence="2">Uncharacterized protein</fullName>
    </submittedName>
</protein>
<feature type="region of interest" description="Disordered" evidence="1">
    <location>
        <begin position="102"/>
        <end position="136"/>
    </location>
</feature>
<proteinExistence type="predicted"/>